<organism evidence="1 2">
    <name type="scientific">Nitrobacter winogradskyi (strain ATCC 25391 / DSM 10237 / CIP 104748 / NCIMB 11846 / Nb-255)</name>
    <dbReference type="NCBI Taxonomy" id="323098"/>
    <lineage>
        <taxon>Bacteria</taxon>
        <taxon>Pseudomonadati</taxon>
        <taxon>Pseudomonadota</taxon>
        <taxon>Alphaproteobacteria</taxon>
        <taxon>Hyphomicrobiales</taxon>
        <taxon>Nitrobacteraceae</taxon>
        <taxon>Nitrobacter</taxon>
    </lineage>
</organism>
<sequence length="218" mass="23997">MASRAITREHENMVDWTDDRIGALSDSGLKNLLANAERKSVDDLVARCRAELEKRNVSKPRKASSKARSGLKDFEHEMSLQLAVVGRRMAEKYDLSEETAKVKSAGVKGFRAHKLVGSDGHAKLGGLQRAGFVAIDRYISYRRCSDIVSLGVFLPKDQDISEHRFFVIAPQEVLDGGKPVDAIRDNHGQKQSADSALMFDDLEAAADAFDKVLARIAA</sequence>
<dbReference type="HOGENOM" id="CLU_1336340_0_0_5"/>
<dbReference type="STRING" id="323098.Nwi_2145"/>
<dbReference type="KEGG" id="nwi:Nwi_2145"/>
<proteinExistence type="predicted"/>
<keyword evidence="2" id="KW-1185">Reference proteome</keyword>
<dbReference type="Proteomes" id="UP000002531">
    <property type="component" value="Chromosome"/>
</dbReference>
<reference evidence="1 2" key="1">
    <citation type="journal article" date="2006" name="Appl. Environ. Microbiol.">
        <title>Genome sequence of the chemolithoautotrophic nitrite-oxidizing bacterium Nitrobacter winogradskyi Nb-255.</title>
        <authorList>
            <person name="Starkenburg S.R."/>
            <person name="Chain P.S."/>
            <person name="Sayavedra-Soto L.A."/>
            <person name="Hauser L."/>
            <person name="Land M.L."/>
            <person name="Larimer F.W."/>
            <person name="Malfatti S.A."/>
            <person name="Klotz M.G."/>
            <person name="Bottomley P.J."/>
            <person name="Arp D.J."/>
            <person name="Hickey W.J."/>
        </authorList>
    </citation>
    <scope>NUCLEOTIDE SEQUENCE [LARGE SCALE GENOMIC DNA]</scope>
    <source>
        <strain evidence="2">ATCC 25391 / DSM 10237 / CIP 104748 / NCIMB 11846 / Nb-255</strain>
    </source>
</reference>
<accession>Q3SQP2</accession>
<dbReference type="AlphaFoldDB" id="Q3SQP2"/>
<dbReference type="EMBL" id="CP000115">
    <property type="protein sequence ID" value="ABA05399.1"/>
    <property type="molecule type" value="Genomic_DNA"/>
</dbReference>
<evidence type="ECO:0000313" key="2">
    <source>
        <dbReference type="Proteomes" id="UP000002531"/>
    </source>
</evidence>
<name>Q3SQP2_NITWN</name>
<protein>
    <submittedName>
        <fullName evidence="1">Uncharacterized protein</fullName>
    </submittedName>
</protein>
<evidence type="ECO:0000313" key="1">
    <source>
        <dbReference type="EMBL" id="ABA05399.1"/>
    </source>
</evidence>
<gene>
    <name evidence="1" type="ordered locus">Nwi_2145</name>
</gene>
<dbReference type="eggNOG" id="ENOG5032M5C">
    <property type="taxonomic scope" value="Bacteria"/>
</dbReference>